<dbReference type="EMBL" id="JAKRYL010000015">
    <property type="protein sequence ID" value="MCL7748427.1"/>
    <property type="molecule type" value="Genomic_DNA"/>
</dbReference>
<dbReference type="Proteomes" id="UP001139150">
    <property type="component" value="Unassembled WGS sequence"/>
</dbReference>
<dbReference type="InterPro" id="IPR046342">
    <property type="entry name" value="CBS_dom_sf"/>
</dbReference>
<accession>A0A9X2CUS9</accession>
<protein>
    <submittedName>
        <fullName evidence="3">CBS domain-containing protein</fullName>
    </submittedName>
</protein>
<proteinExistence type="predicted"/>
<evidence type="ECO:0000256" key="1">
    <source>
        <dbReference type="PROSITE-ProRule" id="PRU00703"/>
    </source>
</evidence>
<dbReference type="InterPro" id="IPR045865">
    <property type="entry name" value="ACT-like_dom_sf"/>
</dbReference>
<feature type="domain" description="CBS" evidence="2">
    <location>
        <begin position="7"/>
        <end position="66"/>
    </location>
</feature>
<dbReference type="SUPFAM" id="SSF55021">
    <property type="entry name" value="ACT-like"/>
    <property type="match status" value="1"/>
</dbReference>
<keyword evidence="4" id="KW-1185">Reference proteome</keyword>
<dbReference type="Pfam" id="PF00571">
    <property type="entry name" value="CBS"/>
    <property type="match status" value="1"/>
</dbReference>
<dbReference type="SUPFAM" id="SSF54631">
    <property type="entry name" value="CBS-domain pair"/>
    <property type="match status" value="1"/>
</dbReference>
<organism evidence="3 4">
    <name type="scientific">Halalkalibacter alkaliphilus</name>
    <dbReference type="NCBI Taxonomy" id="2917993"/>
    <lineage>
        <taxon>Bacteria</taxon>
        <taxon>Bacillati</taxon>
        <taxon>Bacillota</taxon>
        <taxon>Bacilli</taxon>
        <taxon>Bacillales</taxon>
        <taxon>Bacillaceae</taxon>
        <taxon>Halalkalibacter</taxon>
    </lineage>
</organism>
<dbReference type="PROSITE" id="PS51371">
    <property type="entry name" value="CBS"/>
    <property type="match status" value="1"/>
</dbReference>
<reference evidence="3" key="1">
    <citation type="submission" date="2022-02" db="EMBL/GenBank/DDBJ databases">
        <title>Halalkalibacter sp. nov. isolated from Lonar Lake, India.</title>
        <authorList>
            <person name="Joshi A."/>
            <person name="Thite S."/>
            <person name="Lodha T."/>
        </authorList>
    </citation>
    <scope>NUCLEOTIDE SEQUENCE</scope>
    <source>
        <strain evidence="3">MEB205</strain>
    </source>
</reference>
<dbReference type="RefSeq" id="WP_250097318.1">
    <property type="nucleotide sequence ID" value="NZ_JAKRYL010000015.1"/>
</dbReference>
<gene>
    <name evidence="3" type="ORF">MF646_14955</name>
</gene>
<dbReference type="Gene3D" id="3.10.580.10">
    <property type="entry name" value="CBS-domain"/>
    <property type="match status" value="1"/>
</dbReference>
<evidence type="ECO:0000313" key="3">
    <source>
        <dbReference type="EMBL" id="MCL7748427.1"/>
    </source>
</evidence>
<comment type="caution">
    <text evidence="3">The sequence shown here is derived from an EMBL/GenBank/DDBJ whole genome shotgun (WGS) entry which is preliminary data.</text>
</comment>
<dbReference type="InterPro" id="IPR000644">
    <property type="entry name" value="CBS_dom"/>
</dbReference>
<name>A0A9X2CUS9_9BACI</name>
<dbReference type="AlphaFoldDB" id="A0A9X2CUS9"/>
<sequence>MFIRNCLTQKKDLILLNPEMTIGKALDILGQSHYSLPVLSKDGSSFLGILSKRSILEYYESQPLSTPLEELHKHSIFDCVEQTTSLEYVDLRKSHFEDCLPIIVRYPFVPVLDGNKFVGIIKRSIVEKTLESCFGTNVKGIRILLGVHNQVGTLLGVSKIMTKYNVNIISDIGFEADSKYLRRLLIKIEPTPKLTKVLEDLNKHGYRILEVE</sequence>
<evidence type="ECO:0000313" key="4">
    <source>
        <dbReference type="Proteomes" id="UP001139150"/>
    </source>
</evidence>
<evidence type="ECO:0000259" key="2">
    <source>
        <dbReference type="PROSITE" id="PS51371"/>
    </source>
</evidence>
<keyword evidence="1" id="KW-0129">CBS domain</keyword>